<reference evidence="9" key="1">
    <citation type="submission" date="2018-05" db="EMBL/GenBank/DDBJ databases">
        <authorList>
            <person name="Lanie J.A."/>
            <person name="Ng W.-L."/>
            <person name="Kazmierczak K.M."/>
            <person name="Andrzejewski T.M."/>
            <person name="Davidsen T.M."/>
            <person name="Wayne K.J."/>
            <person name="Tettelin H."/>
            <person name="Glass J.I."/>
            <person name="Rusch D."/>
            <person name="Podicherti R."/>
            <person name="Tsui H.-C.T."/>
            <person name="Winkler M.E."/>
        </authorList>
    </citation>
    <scope>NUCLEOTIDE SEQUENCE</scope>
</reference>
<feature type="transmembrane region" description="Helical" evidence="7">
    <location>
        <begin position="110"/>
        <end position="133"/>
    </location>
</feature>
<dbReference type="Pfam" id="PF05977">
    <property type="entry name" value="MFS_3"/>
    <property type="match status" value="1"/>
</dbReference>
<protein>
    <recommendedName>
        <fullName evidence="8">Major facilitator superfamily (MFS) profile domain-containing protein</fullName>
    </recommendedName>
</protein>
<feature type="non-terminal residue" evidence="9">
    <location>
        <position position="157"/>
    </location>
</feature>
<dbReference type="InterPro" id="IPR036259">
    <property type="entry name" value="MFS_trans_sf"/>
</dbReference>
<dbReference type="GO" id="GO:0005886">
    <property type="term" value="C:plasma membrane"/>
    <property type="evidence" value="ECO:0007669"/>
    <property type="project" value="UniProtKB-SubCell"/>
</dbReference>
<organism evidence="9">
    <name type="scientific">marine metagenome</name>
    <dbReference type="NCBI Taxonomy" id="408172"/>
    <lineage>
        <taxon>unclassified sequences</taxon>
        <taxon>metagenomes</taxon>
        <taxon>ecological metagenomes</taxon>
    </lineage>
</organism>
<feature type="non-terminal residue" evidence="9">
    <location>
        <position position="1"/>
    </location>
</feature>
<dbReference type="EMBL" id="UINC01118157">
    <property type="protein sequence ID" value="SVC91093.1"/>
    <property type="molecule type" value="Genomic_DNA"/>
</dbReference>
<dbReference type="InterPro" id="IPR010290">
    <property type="entry name" value="TM_effector"/>
</dbReference>
<evidence type="ECO:0000256" key="3">
    <source>
        <dbReference type="ARBA" id="ARBA00022475"/>
    </source>
</evidence>
<keyword evidence="6 7" id="KW-0472">Membrane</keyword>
<feature type="transmembrane region" description="Helical" evidence="7">
    <location>
        <begin position="82"/>
        <end position="104"/>
    </location>
</feature>
<dbReference type="GO" id="GO:0022857">
    <property type="term" value="F:transmembrane transporter activity"/>
    <property type="evidence" value="ECO:0007669"/>
    <property type="project" value="InterPro"/>
</dbReference>
<dbReference type="Gene3D" id="1.20.1250.20">
    <property type="entry name" value="MFS general substrate transporter like domains"/>
    <property type="match status" value="1"/>
</dbReference>
<evidence type="ECO:0000256" key="1">
    <source>
        <dbReference type="ARBA" id="ARBA00004651"/>
    </source>
</evidence>
<evidence type="ECO:0000259" key="8">
    <source>
        <dbReference type="PROSITE" id="PS50850"/>
    </source>
</evidence>
<sequence>VPISSYGIFDSLKVKNFRLYWIGAVLKNNGRWAQYVATYYIIFKLTESASWVGMTAFANFVPMLVVNPLTGWISDNLNRRNVLITTNIVASFMAGLMAIAWGLGLKEPGVWVAIFFLNGTVSGLLIPVSQAFVAECVPQSLLRNAITLNSTQFNAAR</sequence>
<proteinExistence type="predicted"/>
<feature type="domain" description="Major facilitator superfamily (MFS) profile" evidence="8">
    <location>
        <begin position="1"/>
        <end position="157"/>
    </location>
</feature>
<keyword evidence="5 7" id="KW-1133">Transmembrane helix</keyword>
<evidence type="ECO:0000256" key="7">
    <source>
        <dbReference type="SAM" id="Phobius"/>
    </source>
</evidence>
<evidence type="ECO:0000256" key="4">
    <source>
        <dbReference type="ARBA" id="ARBA00022692"/>
    </source>
</evidence>
<keyword evidence="3" id="KW-1003">Cell membrane</keyword>
<feature type="transmembrane region" description="Helical" evidence="7">
    <location>
        <begin position="49"/>
        <end position="70"/>
    </location>
</feature>
<keyword evidence="4 7" id="KW-0812">Transmembrane</keyword>
<name>A0A382R041_9ZZZZ</name>
<gene>
    <name evidence="9" type="ORF">METZ01_LOCUS343947</name>
</gene>
<dbReference type="PROSITE" id="PS50850">
    <property type="entry name" value="MFS"/>
    <property type="match status" value="1"/>
</dbReference>
<dbReference type="PANTHER" id="PTHR23513:SF11">
    <property type="entry name" value="STAPHYLOFERRIN A TRANSPORTER"/>
    <property type="match status" value="1"/>
</dbReference>
<evidence type="ECO:0000313" key="9">
    <source>
        <dbReference type="EMBL" id="SVC91093.1"/>
    </source>
</evidence>
<evidence type="ECO:0000256" key="2">
    <source>
        <dbReference type="ARBA" id="ARBA00022448"/>
    </source>
</evidence>
<accession>A0A382R041</accession>
<keyword evidence="2" id="KW-0813">Transport</keyword>
<dbReference type="SUPFAM" id="SSF103473">
    <property type="entry name" value="MFS general substrate transporter"/>
    <property type="match status" value="1"/>
</dbReference>
<evidence type="ECO:0000256" key="6">
    <source>
        <dbReference type="ARBA" id="ARBA00023136"/>
    </source>
</evidence>
<dbReference type="AlphaFoldDB" id="A0A382R041"/>
<comment type="subcellular location">
    <subcellularLocation>
        <location evidence="1">Cell membrane</location>
        <topology evidence="1">Multi-pass membrane protein</topology>
    </subcellularLocation>
</comment>
<evidence type="ECO:0000256" key="5">
    <source>
        <dbReference type="ARBA" id="ARBA00022989"/>
    </source>
</evidence>
<dbReference type="InterPro" id="IPR020846">
    <property type="entry name" value="MFS_dom"/>
</dbReference>
<dbReference type="PANTHER" id="PTHR23513">
    <property type="entry name" value="INTEGRAL MEMBRANE EFFLUX PROTEIN-RELATED"/>
    <property type="match status" value="1"/>
</dbReference>